<organism evidence="2 3">
    <name type="scientific">Candidatus Magasanikbacteria bacterium RIFCSPLOWO2_12_FULL_43_12</name>
    <dbReference type="NCBI Taxonomy" id="1798692"/>
    <lineage>
        <taxon>Bacteria</taxon>
        <taxon>Candidatus Magasanikiibacteriota</taxon>
    </lineage>
</organism>
<sequence>MSIIKEVTNNQMPSFTEWFDKIGYQDTEKFRLEDNTKRDRLEILYQIAGLPYDRPERLTVRDIVDNTPAFQDVVRRKGDQLCALRLVPTKPELPKLRQRGLTLNEYLAGWFRELKINPDDYKVEVVPHNDQTLYSLIFVITKNDIFGEAYAGPLWDLSTGLHEKNSIPFIFSSGVLKIENIDEAMRQIIAKAVNLLQMDDSGRREILHQQINAEFDSANRLIGYFESVVWPNQEIFLVDYNRLIPDLFSELNFNQTKDGDLSGLCASPGQAVGKIKIITNPNNQDIEQNEILVCPMTTINYLPLMRKAAGIITEQGNILSHAAIISRELKKPCLVGVKNAMKLLKDGQEVELDANNGIVKIVGN</sequence>
<dbReference type="GO" id="GO:0016772">
    <property type="term" value="F:transferase activity, transferring phosphorus-containing groups"/>
    <property type="evidence" value="ECO:0007669"/>
    <property type="project" value="InterPro"/>
</dbReference>
<reference evidence="2 3" key="1">
    <citation type="journal article" date="2016" name="Nat. Commun.">
        <title>Thousands of microbial genomes shed light on interconnected biogeochemical processes in an aquifer system.</title>
        <authorList>
            <person name="Anantharaman K."/>
            <person name="Brown C.T."/>
            <person name="Hug L.A."/>
            <person name="Sharon I."/>
            <person name="Castelle C.J."/>
            <person name="Probst A.J."/>
            <person name="Thomas B.C."/>
            <person name="Singh A."/>
            <person name="Wilkins M.J."/>
            <person name="Karaoz U."/>
            <person name="Brodie E.L."/>
            <person name="Williams K.H."/>
            <person name="Hubbard S.S."/>
            <person name="Banfield J.F."/>
        </authorList>
    </citation>
    <scope>NUCLEOTIDE SEQUENCE [LARGE SCALE GENOMIC DNA]</scope>
</reference>
<dbReference type="Pfam" id="PF00391">
    <property type="entry name" value="PEP-utilizers"/>
    <property type="match status" value="1"/>
</dbReference>
<dbReference type="InterPro" id="IPR036637">
    <property type="entry name" value="Phosphohistidine_dom_sf"/>
</dbReference>
<evidence type="ECO:0000313" key="2">
    <source>
        <dbReference type="EMBL" id="OGH74158.1"/>
    </source>
</evidence>
<dbReference type="InterPro" id="IPR008279">
    <property type="entry name" value="PEP-util_enz_mobile_dom"/>
</dbReference>
<evidence type="ECO:0000313" key="3">
    <source>
        <dbReference type="Proteomes" id="UP000178347"/>
    </source>
</evidence>
<dbReference type="SUPFAM" id="SSF52009">
    <property type="entry name" value="Phosphohistidine domain"/>
    <property type="match status" value="1"/>
</dbReference>
<gene>
    <name evidence="2" type="ORF">A3G00_03010</name>
</gene>
<proteinExistence type="predicted"/>
<comment type="caution">
    <text evidence="2">The sequence shown here is derived from an EMBL/GenBank/DDBJ whole genome shotgun (WGS) entry which is preliminary data.</text>
</comment>
<dbReference type="STRING" id="1798692.A3G00_03010"/>
<dbReference type="Gene3D" id="3.50.30.10">
    <property type="entry name" value="Phosphohistidine domain"/>
    <property type="match status" value="1"/>
</dbReference>
<dbReference type="InterPro" id="IPR051549">
    <property type="entry name" value="PEP_Utilizing_Enz"/>
</dbReference>
<protein>
    <recommendedName>
        <fullName evidence="1">PEP-utilising enzyme mobile domain-containing protein</fullName>
    </recommendedName>
</protein>
<dbReference type="PANTHER" id="PTHR43615">
    <property type="entry name" value="PHOSPHOENOLPYRUVATE SYNTHASE-RELATED"/>
    <property type="match status" value="1"/>
</dbReference>
<dbReference type="Proteomes" id="UP000178347">
    <property type="component" value="Unassembled WGS sequence"/>
</dbReference>
<dbReference type="PANTHER" id="PTHR43615:SF1">
    <property type="entry name" value="PPDK_N DOMAIN-CONTAINING PROTEIN"/>
    <property type="match status" value="1"/>
</dbReference>
<accession>A0A1F6MRH9</accession>
<feature type="domain" description="PEP-utilising enzyme mobile" evidence="1">
    <location>
        <begin position="286"/>
        <end position="357"/>
    </location>
</feature>
<dbReference type="EMBL" id="MFQN01000026">
    <property type="protein sequence ID" value="OGH74158.1"/>
    <property type="molecule type" value="Genomic_DNA"/>
</dbReference>
<evidence type="ECO:0000259" key="1">
    <source>
        <dbReference type="Pfam" id="PF00391"/>
    </source>
</evidence>
<dbReference type="AlphaFoldDB" id="A0A1F6MRH9"/>
<name>A0A1F6MRH9_9BACT</name>